<dbReference type="RefSeq" id="WP_022935845.1">
    <property type="nucleotide sequence ID" value="NZ_LR214940.1"/>
</dbReference>
<evidence type="ECO:0000256" key="1">
    <source>
        <dbReference type="SAM" id="Phobius"/>
    </source>
</evidence>
<proteinExistence type="predicted"/>
<reference evidence="2 3" key="1">
    <citation type="submission" date="2019-01" db="EMBL/GenBank/DDBJ databases">
        <authorList>
            <consortium name="Pathogen Informatics"/>
        </authorList>
    </citation>
    <scope>NUCLEOTIDE SEQUENCE [LARGE SCALE GENOMIC DNA]</scope>
    <source>
        <strain evidence="2 3">NCTC10112</strain>
    </source>
</reference>
<dbReference type="Gene3D" id="1.10.1760.20">
    <property type="match status" value="1"/>
</dbReference>
<keyword evidence="1" id="KW-1133">Transmembrane helix</keyword>
<dbReference type="OrthoDB" id="397703at2"/>
<dbReference type="EMBL" id="LR214940">
    <property type="protein sequence ID" value="VEU55882.1"/>
    <property type="molecule type" value="Genomic_DNA"/>
</dbReference>
<organism evidence="2 3">
    <name type="scientific">Metamycoplasma orale</name>
    <name type="common">Mycoplasma orale</name>
    <dbReference type="NCBI Taxonomy" id="2121"/>
    <lineage>
        <taxon>Bacteria</taxon>
        <taxon>Bacillati</taxon>
        <taxon>Mycoplasmatota</taxon>
        <taxon>Mycoplasmoidales</taxon>
        <taxon>Metamycoplasmataceae</taxon>
        <taxon>Metamycoplasma</taxon>
    </lineage>
</organism>
<keyword evidence="1" id="KW-0812">Transmembrane</keyword>
<keyword evidence="1" id="KW-0472">Membrane</keyword>
<dbReference type="AlphaFoldDB" id="A0A448ZXA5"/>
<gene>
    <name evidence="2" type="ORF">NCTC10112_00469</name>
</gene>
<feature type="transmembrane region" description="Helical" evidence="1">
    <location>
        <begin position="60"/>
        <end position="78"/>
    </location>
</feature>
<dbReference type="KEGG" id="mob:NCTC10112_00469"/>
<accession>A0A448ZXA5</accession>
<keyword evidence="3" id="KW-1185">Reference proteome</keyword>
<name>A0A448ZXA5_METOS</name>
<feature type="transmembrane region" description="Helical" evidence="1">
    <location>
        <begin position="125"/>
        <end position="153"/>
    </location>
</feature>
<feature type="transmembrane region" description="Helical" evidence="1">
    <location>
        <begin position="21"/>
        <end position="40"/>
    </location>
</feature>
<evidence type="ECO:0000313" key="2">
    <source>
        <dbReference type="EMBL" id="VEU55882.1"/>
    </source>
</evidence>
<protein>
    <recommendedName>
        <fullName evidence="4">ECF transporter S component</fullName>
    </recommendedName>
</protein>
<feature type="transmembrane region" description="Helical" evidence="1">
    <location>
        <begin position="211"/>
        <end position="238"/>
    </location>
</feature>
<feature type="transmembrane region" description="Helical" evidence="1">
    <location>
        <begin position="165"/>
        <end position="186"/>
    </location>
</feature>
<evidence type="ECO:0000313" key="3">
    <source>
        <dbReference type="Proteomes" id="UP000290482"/>
    </source>
</evidence>
<sequence>MITAALEKYLFPKQFRISLTYAAFILFGIMLGAIKGAFLGMLCDTLKMTIFGIGNWMIEYAIIPPMIAILSALFMRLINLKGKNIWTLGFIFLVIATIFLVVFLLKKYNVISWNENKAKLKKTDLVPVYIVSIISGIGISGIWIFALGLFIIYAKNMSFKSKWRAQLLFVILVSIFIILVICRWFWGPFAYITYHNRFHIKGGTKWKYGDYFAIFMTPIIFKTLIEIPIYTTIIYFLYPLTMSIKRKIKQYINNGFGK</sequence>
<evidence type="ECO:0008006" key="4">
    <source>
        <dbReference type="Google" id="ProtNLM"/>
    </source>
</evidence>
<feature type="transmembrane region" description="Helical" evidence="1">
    <location>
        <begin position="85"/>
        <end position="105"/>
    </location>
</feature>
<dbReference type="Proteomes" id="UP000290482">
    <property type="component" value="Chromosome"/>
</dbReference>